<proteinExistence type="predicted"/>
<dbReference type="Gramene" id="PNW70892">
    <property type="protein sequence ID" value="PNW70892"/>
    <property type="gene ID" value="CHLRE_17g737752v5"/>
</dbReference>
<protein>
    <submittedName>
        <fullName evidence="1">Uncharacterized protein</fullName>
    </submittedName>
</protein>
<accession>A0A2K3CRI1</accession>
<dbReference type="EMBL" id="CM008978">
    <property type="protein sequence ID" value="PNW70892.1"/>
    <property type="molecule type" value="Genomic_DNA"/>
</dbReference>
<reference evidence="1 2" key="1">
    <citation type="journal article" date="2007" name="Science">
        <title>The Chlamydomonas genome reveals the evolution of key animal and plant functions.</title>
        <authorList>
            <person name="Merchant S.S."/>
            <person name="Prochnik S.E."/>
            <person name="Vallon O."/>
            <person name="Harris E.H."/>
            <person name="Karpowicz S.J."/>
            <person name="Witman G.B."/>
            <person name="Terry A."/>
            <person name="Salamov A."/>
            <person name="Fritz-Laylin L.K."/>
            <person name="Marechal-Drouard L."/>
            <person name="Marshall W.F."/>
            <person name="Qu L.H."/>
            <person name="Nelson D.R."/>
            <person name="Sanderfoot A.A."/>
            <person name="Spalding M.H."/>
            <person name="Kapitonov V.V."/>
            <person name="Ren Q."/>
            <person name="Ferris P."/>
            <person name="Lindquist E."/>
            <person name="Shapiro H."/>
            <person name="Lucas S.M."/>
            <person name="Grimwood J."/>
            <person name="Schmutz J."/>
            <person name="Cardol P."/>
            <person name="Cerutti H."/>
            <person name="Chanfreau G."/>
            <person name="Chen C.L."/>
            <person name="Cognat V."/>
            <person name="Croft M.T."/>
            <person name="Dent R."/>
            <person name="Dutcher S."/>
            <person name="Fernandez E."/>
            <person name="Fukuzawa H."/>
            <person name="Gonzalez-Ballester D."/>
            <person name="Gonzalez-Halphen D."/>
            <person name="Hallmann A."/>
            <person name="Hanikenne M."/>
            <person name="Hippler M."/>
            <person name="Inwood W."/>
            <person name="Jabbari K."/>
            <person name="Kalanon M."/>
            <person name="Kuras R."/>
            <person name="Lefebvre P.A."/>
            <person name="Lemaire S.D."/>
            <person name="Lobanov A.V."/>
            <person name="Lohr M."/>
            <person name="Manuell A."/>
            <person name="Meier I."/>
            <person name="Mets L."/>
            <person name="Mittag M."/>
            <person name="Mittelmeier T."/>
            <person name="Moroney J.V."/>
            <person name="Moseley J."/>
            <person name="Napoli C."/>
            <person name="Nedelcu A.M."/>
            <person name="Niyogi K."/>
            <person name="Novoselov S.V."/>
            <person name="Paulsen I.T."/>
            <person name="Pazour G."/>
            <person name="Purton S."/>
            <person name="Ral J.P."/>
            <person name="Riano-Pachon D.M."/>
            <person name="Riekhof W."/>
            <person name="Rymarquis L."/>
            <person name="Schroda M."/>
            <person name="Stern D."/>
            <person name="Umen J."/>
            <person name="Willows R."/>
            <person name="Wilson N."/>
            <person name="Zimmer S.L."/>
            <person name="Allmer J."/>
            <person name="Balk J."/>
            <person name="Bisova K."/>
            <person name="Chen C.J."/>
            <person name="Elias M."/>
            <person name="Gendler K."/>
            <person name="Hauser C."/>
            <person name="Lamb M.R."/>
            <person name="Ledford H."/>
            <person name="Long J.C."/>
            <person name="Minagawa J."/>
            <person name="Page M.D."/>
            <person name="Pan J."/>
            <person name="Pootakham W."/>
            <person name="Roje S."/>
            <person name="Rose A."/>
            <person name="Stahlberg E."/>
            <person name="Terauchi A.M."/>
            <person name="Yang P."/>
            <person name="Ball S."/>
            <person name="Bowler C."/>
            <person name="Dieckmann C.L."/>
            <person name="Gladyshev V.N."/>
            <person name="Green P."/>
            <person name="Jorgensen R."/>
            <person name="Mayfield S."/>
            <person name="Mueller-Roeber B."/>
            <person name="Rajamani S."/>
            <person name="Sayre R.T."/>
            <person name="Brokstein P."/>
            <person name="Dubchak I."/>
            <person name="Goodstein D."/>
            <person name="Hornick L."/>
            <person name="Huang Y.W."/>
            <person name="Jhaveri J."/>
            <person name="Luo Y."/>
            <person name="Martinez D."/>
            <person name="Ngau W.C."/>
            <person name="Otillar B."/>
            <person name="Poliakov A."/>
            <person name="Porter A."/>
            <person name="Szajkowski L."/>
            <person name="Werner G."/>
            <person name="Zhou K."/>
            <person name="Grigoriev I.V."/>
            <person name="Rokhsar D.S."/>
            <person name="Grossman A.R."/>
        </authorList>
    </citation>
    <scope>NUCLEOTIDE SEQUENCE [LARGE SCALE GENOMIC DNA]</scope>
    <source>
        <strain evidence="2">CC-503</strain>
    </source>
</reference>
<dbReference type="GeneID" id="66057144"/>
<evidence type="ECO:0000313" key="2">
    <source>
        <dbReference type="Proteomes" id="UP000006906"/>
    </source>
</evidence>
<evidence type="ECO:0000313" key="1">
    <source>
        <dbReference type="EMBL" id="PNW70892.1"/>
    </source>
</evidence>
<name>A0A2K3CRI1_CHLRE</name>
<organism evidence="1 2">
    <name type="scientific">Chlamydomonas reinhardtii</name>
    <name type="common">Chlamydomonas smithii</name>
    <dbReference type="NCBI Taxonomy" id="3055"/>
    <lineage>
        <taxon>Eukaryota</taxon>
        <taxon>Viridiplantae</taxon>
        <taxon>Chlorophyta</taxon>
        <taxon>core chlorophytes</taxon>
        <taxon>Chlorophyceae</taxon>
        <taxon>CS clade</taxon>
        <taxon>Chlamydomonadales</taxon>
        <taxon>Chlamydomonadaceae</taxon>
        <taxon>Chlamydomonas</taxon>
    </lineage>
</organism>
<dbReference type="AlphaFoldDB" id="A0A2K3CRI1"/>
<keyword evidence="2" id="KW-1185">Reference proteome</keyword>
<gene>
    <name evidence="1" type="ORF">CHLRE_17g737752v5</name>
</gene>
<dbReference type="RefSeq" id="XP_042915042.1">
    <property type="nucleotide sequence ID" value="XM_043072583.1"/>
</dbReference>
<dbReference type="InParanoid" id="A0A2K3CRI1"/>
<sequence>MYSTLPAAPAHIIHQAGASGASGARVGAAADGRGAHPRHAEAVAALRGLNQQAADGGLFHAPAAAAAGASSAPPTPQPQAAAGVLIRRTVQPRVLCSSASRSGKLPPSLQLLAAPRSLVLVTPEQEVWLQPVPYTQPFPSEQ</sequence>
<dbReference type="Proteomes" id="UP000006906">
    <property type="component" value="Chromosome 17"/>
</dbReference>
<dbReference type="KEGG" id="cre:CHLRE_17g737752v5"/>